<dbReference type="PANTHER" id="PTHR38471:SF2">
    <property type="entry name" value="FOUR HELIX BUNDLE PROTEIN"/>
    <property type="match status" value="1"/>
</dbReference>
<dbReference type="KEGG" id="adin:H7849_23270"/>
<name>A0A7G8BH94_9BACT</name>
<dbReference type="EMBL" id="CP060394">
    <property type="protein sequence ID" value="QNI31914.1"/>
    <property type="molecule type" value="Genomic_DNA"/>
</dbReference>
<dbReference type="InterPro" id="IPR036583">
    <property type="entry name" value="23S_rRNA_IVS_sf"/>
</dbReference>
<dbReference type="SUPFAM" id="SSF158446">
    <property type="entry name" value="IVS-encoded protein-like"/>
    <property type="match status" value="1"/>
</dbReference>
<dbReference type="AlphaFoldDB" id="A0A7G8BH94"/>
<sequence>MKTKHFRDLLVWQRSMKLAQEIYGITQNFPKTEMFGLTSQLRRSAVSVPSNIAEGHGRLSDKAFAVFLGHARGSLFEMETQIELAFKLGFIRNEELDLLLQECTEIARMLNGLLTTLSTK</sequence>
<dbReference type="NCBIfam" id="TIGR02436">
    <property type="entry name" value="four helix bundle protein"/>
    <property type="match status" value="1"/>
</dbReference>
<dbReference type="NCBIfam" id="NF008911">
    <property type="entry name" value="PRK12275.1-2"/>
    <property type="match status" value="1"/>
</dbReference>
<evidence type="ECO:0000313" key="1">
    <source>
        <dbReference type="EMBL" id="QNI31914.1"/>
    </source>
</evidence>
<accession>A0A7G8BH94</accession>
<dbReference type="Gene3D" id="1.20.1440.60">
    <property type="entry name" value="23S rRNA-intervening sequence"/>
    <property type="match status" value="1"/>
</dbReference>
<dbReference type="CDD" id="cd16377">
    <property type="entry name" value="23S_rRNA_IVP_like"/>
    <property type="match status" value="1"/>
</dbReference>
<dbReference type="RefSeq" id="WP_186742872.1">
    <property type="nucleotide sequence ID" value="NZ_CP060394.1"/>
</dbReference>
<dbReference type="InterPro" id="IPR012657">
    <property type="entry name" value="23S_rRNA-intervening_sequence"/>
</dbReference>
<dbReference type="Proteomes" id="UP000515312">
    <property type="component" value="Chromosome"/>
</dbReference>
<reference evidence="1 2" key="1">
    <citation type="submission" date="2020-08" db="EMBL/GenBank/DDBJ databases">
        <title>Edaphobacter telluris sp. nov. and Acidobacterium dinghuensis sp. nov., two acidobacteria isolated from forest soil.</title>
        <authorList>
            <person name="Fu J."/>
            <person name="Qiu L."/>
        </authorList>
    </citation>
    <scope>NUCLEOTIDE SEQUENCE [LARGE SCALE GENOMIC DNA]</scope>
    <source>
        <strain evidence="1">4Y35</strain>
    </source>
</reference>
<proteinExistence type="predicted"/>
<gene>
    <name evidence="1" type="ORF">H7849_23270</name>
</gene>
<organism evidence="1 2">
    <name type="scientific">Alloacidobacterium dinghuense</name>
    <dbReference type="NCBI Taxonomy" id="2763107"/>
    <lineage>
        <taxon>Bacteria</taxon>
        <taxon>Pseudomonadati</taxon>
        <taxon>Acidobacteriota</taxon>
        <taxon>Terriglobia</taxon>
        <taxon>Terriglobales</taxon>
        <taxon>Acidobacteriaceae</taxon>
        <taxon>Alloacidobacterium</taxon>
    </lineage>
</organism>
<protein>
    <submittedName>
        <fullName evidence="1">Four helix bundle protein</fullName>
    </submittedName>
</protein>
<dbReference type="PANTHER" id="PTHR38471">
    <property type="entry name" value="FOUR HELIX BUNDLE PROTEIN"/>
    <property type="match status" value="1"/>
</dbReference>
<keyword evidence="2" id="KW-1185">Reference proteome</keyword>
<dbReference type="Pfam" id="PF05635">
    <property type="entry name" value="23S_rRNA_IVP"/>
    <property type="match status" value="1"/>
</dbReference>
<evidence type="ECO:0000313" key="2">
    <source>
        <dbReference type="Proteomes" id="UP000515312"/>
    </source>
</evidence>